<evidence type="ECO:0000313" key="3">
    <source>
        <dbReference type="Proteomes" id="UP001438707"/>
    </source>
</evidence>
<dbReference type="AlphaFoldDB" id="A0AAW1RX51"/>
<reference evidence="2 3" key="1">
    <citation type="journal article" date="2024" name="Nat. Commun.">
        <title>Phylogenomics reveals the evolutionary origins of lichenization in chlorophyte algae.</title>
        <authorList>
            <person name="Puginier C."/>
            <person name="Libourel C."/>
            <person name="Otte J."/>
            <person name="Skaloud P."/>
            <person name="Haon M."/>
            <person name="Grisel S."/>
            <person name="Petersen M."/>
            <person name="Berrin J.G."/>
            <person name="Delaux P.M."/>
            <person name="Dal Grande F."/>
            <person name="Keller J."/>
        </authorList>
    </citation>
    <scope>NUCLEOTIDE SEQUENCE [LARGE SCALE GENOMIC DNA]</scope>
    <source>
        <strain evidence="2 3">SAG 2145</strain>
    </source>
</reference>
<feature type="region of interest" description="Disordered" evidence="1">
    <location>
        <begin position="333"/>
        <end position="359"/>
    </location>
</feature>
<gene>
    <name evidence="2" type="ORF">WJX74_008641</name>
</gene>
<proteinExistence type="predicted"/>
<dbReference type="EMBL" id="JALJOS010000006">
    <property type="protein sequence ID" value="KAK9837963.1"/>
    <property type="molecule type" value="Genomic_DNA"/>
</dbReference>
<protein>
    <recommendedName>
        <fullName evidence="4">FHA domain-containing protein</fullName>
    </recommendedName>
</protein>
<organism evidence="2 3">
    <name type="scientific">Apatococcus lobatus</name>
    <dbReference type="NCBI Taxonomy" id="904363"/>
    <lineage>
        <taxon>Eukaryota</taxon>
        <taxon>Viridiplantae</taxon>
        <taxon>Chlorophyta</taxon>
        <taxon>core chlorophytes</taxon>
        <taxon>Trebouxiophyceae</taxon>
        <taxon>Chlorellales</taxon>
        <taxon>Chlorellaceae</taxon>
        <taxon>Apatococcus</taxon>
    </lineage>
</organism>
<evidence type="ECO:0008006" key="4">
    <source>
        <dbReference type="Google" id="ProtNLM"/>
    </source>
</evidence>
<evidence type="ECO:0000313" key="2">
    <source>
        <dbReference type="EMBL" id="KAK9837963.1"/>
    </source>
</evidence>
<keyword evidence="3" id="KW-1185">Reference proteome</keyword>
<evidence type="ECO:0000256" key="1">
    <source>
        <dbReference type="SAM" id="MobiDB-lite"/>
    </source>
</evidence>
<name>A0AAW1RX51_9CHLO</name>
<comment type="caution">
    <text evidence="2">The sequence shown here is derived from an EMBL/GenBank/DDBJ whole genome shotgun (WGS) entry which is preliminary data.</text>
</comment>
<dbReference type="Proteomes" id="UP001438707">
    <property type="component" value="Unassembled WGS sequence"/>
</dbReference>
<sequence>MYQRLLPSSGMSGTDVSWKLHIPDGRNIETEVWKVGDLAESIATGRNSTRISGLDNKEARSRAHGVFIAIKLAEGHNVLAQMKTDFEQGMIVLMKNNTCGKYAPAADWVITGQNFGLLYLQFDALWHIVLAPTECILEDVHCLFFHQRASMAPGITKRAADLEWNITYHEAIEKAKQKRDALSQAAATIDRVRRDMTTELDSVLGDSDHYATGSAPEIRPAADPAQPRAPGQLAFDGLPSDGFMSVAEVEFVLPRLQQPFQLHGDEYARALVWCYRHCTQLERGLIMPVDAVLPMEVQLALSSDDRHFLGGIFSRSTFCQIFPLPFSNDEVWGDLDDADADADEDDAASDAEDDAGMEE</sequence>
<accession>A0AAW1RX51</accession>